<dbReference type="Pfam" id="PF00905">
    <property type="entry name" value="Transpeptidase"/>
    <property type="match status" value="1"/>
</dbReference>
<dbReference type="GO" id="GO:0008658">
    <property type="term" value="F:penicillin binding"/>
    <property type="evidence" value="ECO:0007669"/>
    <property type="project" value="InterPro"/>
</dbReference>
<feature type="region of interest" description="Disordered" evidence="15">
    <location>
        <begin position="634"/>
        <end position="660"/>
    </location>
</feature>
<comment type="similarity">
    <text evidence="3">In the N-terminal section; belongs to the glycosyltransferase 51 family.</text>
</comment>
<evidence type="ECO:0000259" key="17">
    <source>
        <dbReference type="Pfam" id="PF00912"/>
    </source>
</evidence>
<dbReference type="GO" id="GO:0009002">
    <property type="term" value="F:serine-type D-Ala-D-Ala carboxypeptidase activity"/>
    <property type="evidence" value="ECO:0007669"/>
    <property type="project" value="UniProtKB-EC"/>
</dbReference>
<dbReference type="OrthoDB" id="9766909at2"/>
<evidence type="ECO:0000256" key="9">
    <source>
        <dbReference type="ARBA" id="ARBA00022960"/>
    </source>
</evidence>
<comment type="similarity">
    <text evidence="2">In the C-terminal section; belongs to the transpeptidase family.</text>
</comment>
<dbReference type="AlphaFoldDB" id="A0A2U2BW54"/>
<keyword evidence="10" id="KW-0573">Peptidoglycan synthesis</keyword>
<keyword evidence="4" id="KW-0121">Carboxypeptidase</keyword>
<dbReference type="UniPathway" id="UPA00219"/>
<dbReference type="Pfam" id="PF00912">
    <property type="entry name" value="Transgly"/>
    <property type="match status" value="1"/>
</dbReference>
<evidence type="ECO:0000256" key="1">
    <source>
        <dbReference type="ARBA" id="ARBA00004752"/>
    </source>
</evidence>
<dbReference type="GO" id="GO:0008955">
    <property type="term" value="F:peptidoglycan glycosyltransferase activity"/>
    <property type="evidence" value="ECO:0007669"/>
    <property type="project" value="UniProtKB-EC"/>
</dbReference>
<organism evidence="18 19">
    <name type="scientific">Marinicauda salina</name>
    <dbReference type="NCBI Taxonomy" id="2135793"/>
    <lineage>
        <taxon>Bacteria</taxon>
        <taxon>Pseudomonadati</taxon>
        <taxon>Pseudomonadota</taxon>
        <taxon>Alphaproteobacteria</taxon>
        <taxon>Maricaulales</taxon>
        <taxon>Maricaulaceae</taxon>
        <taxon>Marinicauda</taxon>
    </lineage>
</organism>
<keyword evidence="9" id="KW-0133">Cell shape</keyword>
<evidence type="ECO:0000313" key="19">
    <source>
        <dbReference type="Proteomes" id="UP000245168"/>
    </source>
</evidence>
<keyword evidence="11" id="KW-0511">Multifunctional enzyme</keyword>
<dbReference type="SUPFAM" id="SSF56601">
    <property type="entry name" value="beta-lactamase/transpeptidase-like"/>
    <property type="match status" value="1"/>
</dbReference>
<dbReference type="Gene3D" id="1.10.3810.10">
    <property type="entry name" value="Biosynthetic peptidoglycan transglycosylase-like"/>
    <property type="match status" value="1"/>
</dbReference>
<protein>
    <submittedName>
        <fullName evidence="18">Penicillin-binding protein</fullName>
    </submittedName>
</protein>
<keyword evidence="6" id="KW-0328">Glycosyltransferase</keyword>
<dbReference type="PANTHER" id="PTHR32282:SF33">
    <property type="entry name" value="PEPTIDOGLYCAN GLYCOSYLTRANSFERASE"/>
    <property type="match status" value="1"/>
</dbReference>
<dbReference type="PANTHER" id="PTHR32282">
    <property type="entry name" value="BINDING PROTEIN TRANSPEPTIDASE, PUTATIVE-RELATED"/>
    <property type="match status" value="1"/>
</dbReference>
<keyword evidence="8" id="KW-0378">Hydrolase</keyword>
<comment type="caution">
    <text evidence="18">The sequence shown here is derived from an EMBL/GenBank/DDBJ whole genome shotgun (WGS) entry which is preliminary data.</text>
</comment>
<proteinExistence type="inferred from homology"/>
<evidence type="ECO:0000259" key="16">
    <source>
        <dbReference type="Pfam" id="PF00905"/>
    </source>
</evidence>
<dbReference type="InterPro" id="IPR050396">
    <property type="entry name" value="Glycosyltr_51/Transpeptidase"/>
</dbReference>
<dbReference type="InterPro" id="IPR023346">
    <property type="entry name" value="Lysozyme-like_dom_sf"/>
</dbReference>
<comment type="catalytic activity">
    <reaction evidence="13">
        <text>Preferential cleavage: (Ac)2-L-Lys-D-Ala-|-D-Ala. Also transpeptidation of peptidyl-alanyl moieties that are N-acyl substituents of D-alanine.</text>
        <dbReference type="EC" id="3.4.16.4"/>
    </reaction>
</comment>
<evidence type="ECO:0000256" key="2">
    <source>
        <dbReference type="ARBA" id="ARBA00007090"/>
    </source>
</evidence>
<evidence type="ECO:0000256" key="12">
    <source>
        <dbReference type="ARBA" id="ARBA00023316"/>
    </source>
</evidence>
<evidence type="ECO:0000256" key="7">
    <source>
        <dbReference type="ARBA" id="ARBA00022679"/>
    </source>
</evidence>
<dbReference type="EMBL" id="QEXV01000001">
    <property type="protein sequence ID" value="PWE18232.1"/>
    <property type="molecule type" value="Genomic_DNA"/>
</dbReference>
<dbReference type="Gene3D" id="3.40.710.10">
    <property type="entry name" value="DD-peptidase/beta-lactamase superfamily"/>
    <property type="match status" value="1"/>
</dbReference>
<evidence type="ECO:0000256" key="5">
    <source>
        <dbReference type="ARBA" id="ARBA00022670"/>
    </source>
</evidence>
<dbReference type="InterPro" id="IPR001460">
    <property type="entry name" value="PCN-bd_Tpept"/>
</dbReference>
<dbReference type="InterPro" id="IPR012338">
    <property type="entry name" value="Beta-lactam/transpept-like"/>
</dbReference>
<comment type="pathway">
    <text evidence="1">Cell wall biogenesis; peptidoglycan biosynthesis.</text>
</comment>
<dbReference type="NCBIfam" id="TIGR02074">
    <property type="entry name" value="PBP_1a_fam"/>
    <property type="match status" value="1"/>
</dbReference>
<keyword evidence="5" id="KW-0645">Protease</keyword>
<keyword evidence="12" id="KW-0961">Cell wall biogenesis/degradation</keyword>
<comment type="catalytic activity">
    <reaction evidence="14">
        <text>[GlcNAc-(1-&gt;4)-Mur2Ac(oyl-L-Ala-gamma-D-Glu-L-Lys-D-Ala-D-Ala)](n)-di-trans,octa-cis-undecaprenyl diphosphate + beta-D-GlcNAc-(1-&gt;4)-Mur2Ac(oyl-L-Ala-gamma-D-Glu-L-Lys-D-Ala-D-Ala)-di-trans,octa-cis-undecaprenyl diphosphate = [GlcNAc-(1-&gt;4)-Mur2Ac(oyl-L-Ala-gamma-D-Glu-L-Lys-D-Ala-D-Ala)](n+1)-di-trans,octa-cis-undecaprenyl diphosphate + di-trans,octa-cis-undecaprenyl diphosphate + H(+)</text>
        <dbReference type="Rhea" id="RHEA:23708"/>
        <dbReference type="Rhea" id="RHEA-COMP:9602"/>
        <dbReference type="Rhea" id="RHEA-COMP:9603"/>
        <dbReference type="ChEBI" id="CHEBI:15378"/>
        <dbReference type="ChEBI" id="CHEBI:58405"/>
        <dbReference type="ChEBI" id="CHEBI:60033"/>
        <dbReference type="ChEBI" id="CHEBI:78435"/>
        <dbReference type="EC" id="2.4.99.28"/>
    </reaction>
</comment>
<feature type="domain" description="Glycosyl transferase family 51" evidence="17">
    <location>
        <begin position="100"/>
        <end position="265"/>
    </location>
</feature>
<evidence type="ECO:0000256" key="11">
    <source>
        <dbReference type="ARBA" id="ARBA00023268"/>
    </source>
</evidence>
<keyword evidence="7" id="KW-0808">Transferase</keyword>
<dbReference type="GO" id="GO:0071555">
    <property type="term" value="P:cell wall organization"/>
    <property type="evidence" value="ECO:0007669"/>
    <property type="project" value="UniProtKB-KW"/>
</dbReference>
<accession>A0A2U2BW54</accession>
<evidence type="ECO:0000256" key="10">
    <source>
        <dbReference type="ARBA" id="ARBA00022984"/>
    </source>
</evidence>
<feature type="domain" description="Penicillin-binding protein transpeptidase" evidence="16">
    <location>
        <begin position="352"/>
        <end position="615"/>
    </location>
</feature>
<dbReference type="InterPro" id="IPR036950">
    <property type="entry name" value="PBP_transglycosylase"/>
</dbReference>
<dbReference type="SUPFAM" id="SSF53955">
    <property type="entry name" value="Lysozyme-like"/>
    <property type="match status" value="1"/>
</dbReference>
<dbReference type="FunFam" id="1.10.3810.10:FF:000001">
    <property type="entry name" value="Penicillin-binding protein 1A"/>
    <property type="match status" value="1"/>
</dbReference>
<keyword evidence="19" id="KW-1185">Reference proteome</keyword>
<sequence>MARRPTSRKRPTRRGVPRRARPRRRAPARGRIMRRVRRHAPTAAKALGLAVVFGGLFVAAALFGLALGLPDIDSLETRPRTAAVTFLDRHDRMITTRGDGAGEAITADDLPETLVEAVLAVEDRRFYDHHGVDLRGTARALIANIRAGRVVQGGSTITQQLAKNLFLTPERSYRRKAREMLLALELERRYSKDEILALYLNRVYFGAGAWGADAAARRYFGKPADNLTLGEAALLAGLLKAPSRYSPTNDARRAAVRATVVLDLMHASGRITEDERIAAAQTPIRVSRGASSPGAGWFADWAAAEVRERVTDYDGDLVVRTTLDVDAQRAAEDALAAGLADPELARGAETGALVALDLSGGVVAMVGGRDYASSPYNRAVSARRQPGSAFKPFVYAAAFESGYEPNDRFFDGPIAYGDWSPQNYGDTYEGEMSLERAFARSSNVIAVQLAEATGRHYVQRAARRLGIESPLQPTRSLALGAYEVTPLELASAYAPFANGGRSVAVHAIESIETTDGRVLWRREPAPGRTIIASRVIADMNRLFDAAGRYGTARGAQVPGRQVRGKTGTTNDFRDAWFAGWSEGLVAAVWTGNDDGSPTDHAVGGAGPARIFADFMGSAPIYPGQVEPAPYVAERGDEAPAAERPAREGDPIGALLERLGG</sequence>
<dbReference type="GO" id="GO:0009252">
    <property type="term" value="P:peptidoglycan biosynthetic process"/>
    <property type="evidence" value="ECO:0007669"/>
    <property type="project" value="UniProtKB-UniPathway"/>
</dbReference>
<evidence type="ECO:0000256" key="8">
    <source>
        <dbReference type="ARBA" id="ARBA00022801"/>
    </source>
</evidence>
<evidence type="ECO:0000313" key="18">
    <source>
        <dbReference type="EMBL" id="PWE18232.1"/>
    </source>
</evidence>
<evidence type="ECO:0000256" key="3">
    <source>
        <dbReference type="ARBA" id="ARBA00007739"/>
    </source>
</evidence>
<dbReference type="InterPro" id="IPR001264">
    <property type="entry name" value="Glyco_trans_51"/>
</dbReference>
<gene>
    <name evidence="18" type="ORF">DDZ18_01075</name>
</gene>
<dbReference type="GO" id="GO:0008360">
    <property type="term" value="P:regulation of cell shape"/>
    <property type="evidence" value="ECO:0007669"/>
    <property type="project" value="UniProtKB-KW"/>
</dbReference>
<evidence type="ECO:0000256" key="14">
    <source>
        <dbReference type="ARBA" id="ARBA00049902"/>
    </source>
</evidence>
<dbReference type="GO" id="GO:0030288">
    <property type="term" value="C:outer membrane-bounded periplasmic space"/>
    <property type="evidence" value="ECO:0007669"/>
    <property type="project" value="TreeGrafter"/>
</dbReference>
<reference evidence="19" key="1">
    <citation type="submission" date="2018-05" db="EMBL/GenBank/DDBJ databases">
        <authorList>
            <person name="Liu B.-T."/>
        </authorList>
    </citation>
    <scope>NUCLEOTIDE SEQUENCE [LARGE SCALE GENOMIC DNA]</scope>
    <source>
        <strain evidence="19">WD6-1</strain>
    </source>
</reference>
<evidence type="ECO:0000256" key="4">
    <source>
        <dbReference type="ARBA" id="ARBA00022645"/>
    </source>
</evidence>
<dbReference type="GO" id="GO:0006508">
    <property type="term" value="P:proteolysis"/>
    <property type="evidence" value="ECO:0007669"/>
    <property type="project" value="UniProtKB-KW"/>
</dbReference>
<evidence type="ECO:0000256" key="13">
    <source>
        <dbReference type="ARBA" id="ARBA00034000"/>
    </source>
</evidence>
<dbReference type="Proteomes" id="UP000245168">
    <property type="component" value="Unassembled WGS sequence"/>
</dbReference>
<feature type="region of interest" description="Disordered" evidence="15">
    <location>
        <begin position="1"/>
        <end position="30"/>
    </location>
</feature>
<name>A0A2U2BW54_9PROT</name>
<evidence type="ECO:0000256" key="15">
    <source>
        <dbReference type="SAM" id="MobiDB-lite"/>
    </source>
</evidence>
<evidence type="ECO:0000256" key="6">
    <source>
        <dbReference type="ARBA" id="ARBA00022676"/>
    </source>
</evidence>